<gene>
    <name evidence="2" type="ORF">GQ607_010199</name>
</gene>
<dbReference type="AlphaFoldDB" id="A0A8H3WB79"/>
<feature type="domain" description="Heterokaryon incompatibility" evidence="1">
    <location>
        <begin position="49"/>
        <end position="192"/>
    </location>
</feature>
<keyword evidence="3" id="KW-1185">Reference proteome</keyword>
<dbReference type="Pfam" id="PF23397">
    <property type="entry name" value="DUF7104"/>
    <property type="match status" value="3"/>
</dbReference>
<dbReference type="OrthoDB" id="4850135at2759"/>
<dbReference type="InterPro" id="IPR052895">
    <property type="entry name" value="HetReg/Transcr_Mod"/>
</dbReference>
<accession>A0A8H3WB79</accession>
<dbReference type="EMBL" id="WOWK01000060">
    <property type="protein sequence ID" value="KAF0322536.1"/>
    <property type="molecule type" value="Genomic_DNA"/>
</dbReference>
<dbReference type="Pfam" id="PF06985">
    <property type="entry name" value="HET"/>
    <property type="match status" value="1"/>
</dbReference>
<dbReference type="Proteomes" id="UP000434172">
    <property type="component" value="Unassembled WGS sequence"/>
</dbReference>
<dbReference type="InterPro" id="IPR055530">
    <property type="entry name" value="DUF7104"/>
</dbReference>
<reference evidence="2 3" key="1">
    <citation type="submission" date="2019-12" db="EMBL/GenBank/DDBJ databases">
        <title>A genome sequence resource for the geographically widespread anthracnose pathogen Colletotrichum asianum.</title>
        <authorList>
            <person name="Meng Y."/>
        </authorList>
    </citation>
    <scope>NUCLEOTIDE SEQUENCE [LARGE SCALE GENOMIC DNA]</scope>
    <source>
        <strain evidence="2 3">ICMP 18580</strain>
    </source>
</reference>
<dbReference type="InterPro" id="IPR010730">
    <property type="entry name" value="HET"/>
</dbReference>
<evidence type="ECO:0000313" key="3">
    <source>
        <dbReference type="Proteomes" id="UP000434172"/>
    </source>
</evidence>
<proteinExistence type="predicted"/>
<evidence type="ECO:0000313" key="2">
    <source>
        <dbReference type="EMBL" id="KAF0322536.1"/>
    </source>
</evidence>
<name>A0A8H3WB79_9PEZI</name>
<evidence type="ECO:0000259" key="1">
    <source>
        <dbReference type="Pfam" id="PF06985"/>
    </source>
</evidence>
<dbReference type="PANTHER" id="PTHR24148">
    <property type="entry name" value="ANKYRIN REPEAT DOMAIN-CONTAINING PROTEIN 39 HOMOLOG-RELATED"/>
    <property type="match status" value="1"/>
</dbReference>
<comment type="caution">
    <text evidence="2">The sequence shown here is derived from an EMBL/GenBank/DDBJ whole genome shotgun (WGS) entry which is preliminary data.</text>
</comment>
<sequence>MSTYNYRSLPPGCIRLLRLSPHEDDDAPIQCQLFEYSLASARRRGTHLYEALSYCWGSSTKSRTVFTDAGLLQVTENLYAALLRLRDPALERIIWADAICINQDDLEEKGLQVQLMAEVFARASCVIVWLESVTGDHLVDDESEADGRRAIRALEAAASRSMNAPPIEEHDRLAVEKLLGRPWFRRVWVVQEVAAARHVLILCRAAEIDGQAFCSGLNQIGGSLFLPDEDTRCQIRSTVNLIKGATLRSKLVTSTSKRFSLQISSLGYLIELHHGLEATDRRDNIYALLGMSTETPTGLVPDYQISWKDLLPRLVKSLLPESLSVTIIDDDVTALIRIRGCVVGTVTWVENEDTWDGQQLVSVSPRKTDLHNAPGKRRHEWLLQATSKRIRRGDIICLLQGASLPTIVRAHHDYCSIVAIAVDTNVDMTPITCFWHSNTQFEFLLTWSWKVETHPGHLDDFLIARGLSPTTCITWQTSDDLNTAVMLLETEQYYPAILKVHSLIIASGEVGESERPDAMAVAKFLDAMREVFRKTGHRAAFGMLRDLIGKKRGYVDVTEEFLTSFVSALGWEPVAFVLDTQAAPFKMTEKLLIAAIWNKYHSQSIMEVLLERSDGQINVTDKCFKAAMTKRRDGVAVIKLLLKSKAAQISLTEDFLVALAASENREFDHRSWLVMRDFLELGGDRITCTERVLIAAAANKSKIKTGTGSETTMLGLLLEQNKFQITITESVLIAAARNEENGRNNIELLLSQVTITENVVETARENKEIGHLIPNYTLFD</sequence>
<protein>
    <submittedName>
        <fullName evidence="2">Het domain protein</fullName>
    </submittedName>
</protein>
<organism evidence="2 3">
    <name type="scientific">Colletotrichum asianum</name>
    <dbReference type="NCBI Taxonomy" id="702518"/>
    <lineage>
        <taxon>Eukaryota</taxon>
        <taxon>Fungi</taxon>
        <taxon>Dikarya</taxon>
        <taxon>Ascomycota</taxon>
        <taxon>Pezizomycotina</taxon>
        <taxon>Sordariomycetes</taxon>
        <taxon>Hypocreomycetidae</taxon>
        <taxon>Glomerellales</taxon>
        <taxon>Glomerellaceae</taxon>
        <taxon>Colletotrichum</taxon>
        <taxon>Colletotrichum gloeosporioides species complex</taxon>
    </lineage>
</organism>
<dbReference type="PANTHER" id="PTHR24148:SF78">
    <property type="entry name" value="HETEROKARYON INCOMPATIBILITY DOMAIN-CONTAINING PROTEIN"/>
    <property type="match status" value="1"/>
</dbReference>